<dbReference type="PANTHER" id="PTHR12677:SF59">
    <property type="entry name" value="GOLGI APPARATUS MEMBRANE PROTEIN TVP38-RELATED"/>
    <property type="match status" value="1"/>
</dbReference>
<dbReference type="InterPro" id="IPR032816">
    <property type="entry name" value="VTT_dom"/>
</dbReference>
<accession>A0ABP0I4A7</accession>
<proteinExistence type="predicted"/>
<protein>
    <submittedName>
        <fullName evidence="1">Uncharacterized protein</fullName>
    </submittedName>
</protein>
<keyword evidence="2" id="KW-1185">Reference proteome</keyword>
<gene>
    <name evidence="1" type="ORF">CCMP2556_LOCUS4853</name>
</gene>
<comment type="caution">
    <text evidence="1">The sequence shown here is derived from an EMBL/GenBank/DDBJ whole genome shotgun (WGS) entry which is preliminary data.</text>
</comment>
<name>A0ABP0I4A7_9DINO</name>
<organism evidence="1 2">
    <name type="scientific">Durusdinium trenchii</name>
    <dbReference type="NCBI Taxonomy" id="1381693"/>
    <lineage>
        <taxon>Eukaryota</taxon>
        <taxon>Sar</taxon>
        <taxon>Alveolata</taxon>
        <taxon>Dinophyceae</taxon>
        <taxon>Suessiales</taxon>
        <taxon>Symbiodiniaceae</taxon>
        <taxon>Durusdinium</taxon>
    </lineage>
</organism>
<sequence>MLIVNWQASAFLQGPDPGRERGSGGTHGHLYPRHFLRFLFENSGLVDVIKATPPAAIVPLHAASIVVSLPGHIVFELGEGYLFGFQKGLELAFAGKALGALAAFGVGRSVGCCQDVRESMRDRMQSWPTALKAAKSVERGGHVSVFLVRIAPIPCVVKNYALSLLTDIPWSVFVPGTLLGLLPTTAAHVYAGTLAPTSAELVSGSGAAMKAVAAASTIGAVTFAGLLAAYCLHQVPDEETAEEAEKAQQAARPEEEQVETVKLFRPDG</sequence>
<dbReference type="Pfam" id="PF09335">
    <property type="entry name" value="VTT_dom"/>
    <property type="match status" value="1"/>
</dbReference>
<dbReference type="PANTHER" id="PTHR12677">
    <property type="entry name" value="GOLGI APPARATUS MEMBRANE PROTEIN TVP38-RELATED"/>
    <property type="match status" value="1"/>
</dbReference>
<evidence type="ECO:0000313" key="1">
    <source>
        <dbReference type="EMBL" id="CAK8997425.1"/>
    </source>
</evidence>
<dbReference type="InterPro" id="IPR015414">
    <property type="entry name" value="TMEM64"/>
</dbReference>
<dbReference type="Proteomes" id="UP001642484">
    <property type="component" value="Unassembled WGS sequence"/>
</dbReference>
<reference evidence="1 2" key="1">
    <citation type="submission" date="2024-02" db="EMBL/GenBank/DDBJ databases">
        <authorList>
            <person name="Chen Y."/>
            <person name="Shah S."/>
            <person name="Dougan E. K."/>
            <person name="Thang M."/>
            <person name="Chan C."/>
        </authorList>
    </citation>
    <scope>NUCLEOTIDE SEQUENCE [LARGE SCALE GENOMIC DNA]</scope>
</reference>
<dbReference type="EMBL" id="CAXAMN010002036">
    <property type="protein sequence ID" value="CAK8997425.1"/>
    <property type="molecule type" value="Genomic_DNA"/>
</dbReference>
<evidence type="ECO:0000313" key="2">
    <source>
        <dbReference type="Proteomes" id="UP001642484"/>
    </source>
</evidence>